<gene>
    <name evidence="1" type="ORF">FB475_5118</name>
</gene>
<organism evidence="1 2">
    <name type="scientific">Kribbella jejuensis</name>
    <dbReference type="NCBI Taxonomy" id="236068"/>
    <lineage>
        <taxon>Bacteria</taxon>
        <taxon>Bacillati</taxon>
        <taxon>Actinomycetota</taxon>
        <taxon>Actinomycetes</taxon>
        <taxon>Propionibacteriales</taxon>
        <taxon>Kribbellaceae</taxon>
        <taxon>Kribbella</taxon>
    </lineage>
</organism>
<comment type="caution">
    <text evidence="1">The sequence shown here is derived from an EMBL/GenBank/DDBJ whole genome shotgun (WGS) entry which is preliminary data.</text>
</comment>
<evidence type="ECO:0000313" key="2">
    <source>
        <dbReference type="Proteomes" id="UP000316298"/>
    </source>
</evidence>
<dbReference type="AlphaFoldDB" id="A0A542EA29"/>
<sequence length="315" mass="35434">MRILAWHVHAAWMTSFVQGNHDYLVPVLPDRGPDGRGRAETYPWPSSVREVSPAELPETEIDVVVLQRPHELALFQQWSGRSTGRYGVPAVYVEHNTPRGDINDWQHPLAARNDVPIVHVTEFNRMMWDNGRAPALMIEHGVPDYGYRYTGRIDSLAAAVNEPVRRWRVAGMDLAQTIAHHVPVSVYGMGSDELPDDFATTADLSQSELHDRMAEHFAYLHPYRWTSLGLSLVEAMTLGCPVLVNATTAAPESVPPAAGVVSSDPTVLTRTALRWRIDHDEARQYGLAAREHALRRFGLGRFLDDWDHVLKEVCR</sequence>
<accession>A0A542EA29</accession>
<name>A0A542EA29_9ACTN</name>
<proteinExistence type="predicted"/>
<dbReference type="OrthoDB" id="9794513at2"/>
<dbReference type="EMBL" id="VFMM01000002">
    <property type="protein sequence ID" value="TQJ12188.1"/>
    <property type="molecule type" value="Genomic_DNA"/>
</dbReference>
<dbReference type="Proteomes" id="UP000316298">
    <property type="component" value="Unassembled WGS sequence"/>
</dbReference>
<evidence type="ECO:0008006" key="3">
    <source>
        <dbReference type="Google" id="ProtNLM"/>
    </source>
</evidence>
<dbReference type="RefSeq" id="WP_141859060.1">
    <property type="nucleotide sequence ID" value="NZ_BAAAKA010000005.1"/>
</dbReference>
<protein>
    <recommendedName>
        <fullName evidence="3">Glycosyl transferase family 1</fullName>
    </recommendedName>
</protein>
<dbReference type="Gene3D" id="3.40.50.2000">
    <property type="entry name" value="Glycogen Phosphorylase B"/>
    <property type="match status" value="1"/>
</dbReference>
<keyword evidence="2" id="KW-1185">Reference proteome</keyword>
<evidence type="ECO:0000313" key="1">
    <source>
        <dbReference type="EMBL" id="TQJ12188.1"/>
    </source>
</evidence>
<dbReference type="SUPFAM" id="SSF53756">
    <property type="entry name" value="UDP-Glycosyltransferase/glycogen phosphorylase"/>
    <property type="match status" value="1"/>
</dbReference>
<reference evidence="1 2" key="1">
    <citation type="submission" date="2019-06" db="EMBL/GenBank/DDBJ databases">
        <title>Sequencing the genomes of 1000 actinobacteria strains.</title>
        <authorList>
            <person name="Klenk H.-P."/>
        </authorList>
    </citation>
    <scope>NUCLEOTIDE SEQUENCE [LARGE SCALE GENOMIC DNA]</scope>
    <source>
        <strain evidence="1 2">DSM 17305</strain>
    </source>
</reference>